<comment type="caution">
    <text evidence="1">The sequence shown here is derived from an EMBL/GenBank/DDBJ whole genome shotgun (WGS) entry which is preliminary data.</text>
</comment>
<dbReference type="EMBL" id="JBHMBC010000016">
    <property type="protein sequence ID" value="MFB9820034.1"/>
    <property type="molecule type" value="Genomic_DNA"/>
</dbReference>
<evidence type="ECO:0000313" key="1">
    <source>
        <dbReference type="EMBL" id="MFB9820034.1"/>
    </source>
</evidence>
<keyword evidence="2" id="KW-1185">Reference proteome</keyword>
<reference evidence="1 2" key="1">
    <citation type="submission" date="2024-09" db="EMBL/GenBank/DDBJ databases">
        <authorList>
            <person name="Sun Q."/>
            <person name="Mori K."/>
        </authorList>
    </citation>
    <scope>NUCLEOTIDE SEQUENCE [LARGE SCALE GENOMIC DNA]</scope>
    <source>
        <strain evidence="1 2">JCM 1334</strain>
    </source>
</reference>
<dbReference type="RefSeq" id="WP_234752243.1">
    <property type="nucleotide sequence ID" value="NZ_BAAAWN010000001.1"/>
</dbReference>
<protein>
    <submittedName>
        <fullName evidence="1">Uncharacterized protein</fullName>
    </submittedName>
</protein>
<name>A0ABV5XZ58_ARTRM</name>
<proteinExistence type="predicted"/>
<sequence>MNYSSENSITLTVQKRAELEQRLDNAVGKRLENAKTRKQGMLVTRSSPETFTVSLSEKVPYGTTMEKLSWR</sequence>
<organism evidence="1 2">
    <name type="scientific">Arthrobacter ramosus</name>
    <dbReference type="NCBI Taxonomy" id="1672"/>
    <lineage>
        <taxon>Bacteria</taxon>
        <taxon>Bacillati</taxon>
        <taxon>Actinomycetota</taxon>
        <taxon>Actinomycetes</taxon>
        <taxon>Micrococcales</taxon>
        <taxon>Micrococcaceae</taxon>
        <taxon>Arthrobacter</taxon>
    </lineage>
</organism>
<evidence type="ECO:0000313" key="2">
    <source>
        <dbReference type="Proteomes" id="UP001589702"/>
    </source>
</evidence>
<dbReference type="Proteomes" id="UP001589702">
    <property type="component" value="Unassembled WGS sequence"/>
</dbReference>
<gene>
    <name evidence="1" type="ORF">ACFFP1_11035</name>
</gene>
<accession>A0ABV5XZ58</accession>